<proteinExistence type="predicted"/>
<dbReference type="EMBL" id="CP036266">
    <property type="protein sequence ID" value="QDT21141.1"/>
    <property type="molecule type" value="Genomic_DNA"/>
</dbReference>
<protein>
    <recommendedName>
        <fullName evidence="3">DUF1501 domain-containing protein</fullName>
    </recommendedName>
</protein>
<evidence type="ECO:0000313" key="1">
    <source>
        <dbReference type="EMBL" id="QDT21141.1"/>
    </source>
</evidence>
<dbReference type="InterPro" id="IPR010869">
    <property type="entry name" value="DUF1501"/>
</dbReference>
<sequence>MIPSDNLNHMSRRDILQKVGGGFGMLSLAGMLSAADAAPSSVLAQTPHFKPKAKRVIFLFMSGGPSQVDTFDPKPMLQKFAGQRPKEADIRTASKTMGLLPSPVKFFKAGKSGIPVAEHLSKTAEHIDDMAIIRSMHTDFPNHAPALCMMNLGTLTPTRPSLGSWLTYGLGSENQNLPGFIALCPGKPVVGPKLWGSAFLPGKHQATHINNKDLTPEKMIPFLKNDVLSSNEQKRQLDLVQAINKQHLQPRAGDNELETRIKSMEMAYRMQFAATDAFDISREPEKLQEAYGKSEFSKACLLARRLSERGVRFVQVYYGNRQPWDTHSNHDKSNERLCKDIDQPVAQLMTDLKQRGLLDETLIVWGGEFGRTPTAQGGINGRDHNPYGFCMWLAGGGIKGGTIHGESDDFGFRAMQDKVHVHDLHATILHLMGIDHERLTYHYSGRNFRLTDVAGEVVQNIIA</sequence>
<name>A0A517PP36_9PLAN</name>
<dbReference type="PANTHER" id="PTHR43737">
    <property type="entry name" value="BLL7424 PROTEIN"/>
    <property type="match status" value="1"/>
</dbReference>
<gene>
    <name evidence="1" type="ORF">HG66A1_29340</name>
</gene>
<dbReference type="PROSITE" id="PS51318">
    <property type="entry name" value="TAT"/>
    <property type="match status" value="1"/>
</dbReference>
<accession>A0A517PP36</accession>
<organism evidence="1 2">
    <name type="scientific">Gimesia chilikensis</name>
    <dbReference type="NCBI Taxonomy" id="2605989"/>
    <lineage>
        <taxon>Bacteria</taxon>
        <taxon>Pseudomonadati</taxon>
        <taxon>Planctomycetota</taxon>
        <taxon>Planctomycetia</taxon>
        <taxon>Planctomycetales</taxon>
        <taxon>Planctomycetaceae</taxon>
        <taxon>Gimesia</taxon>
    </lineage>
</organism>
<dbReference type="Gene3D" id="3.40.720.10">
    <property type="entry name" value="Alkaline Phosphatase, subunit A"/>
    <property type="match status" value="1"/>
</dbReference>
<dbReference type="Proteomes" id="UP000320421">
    <property type="component" value="Chromosome"/>
</dbReference>
<reference evidence="1 2" key="1">
    <citation type="submission" date="2019-02" db="EMBL/GenBank/DDBJ databases">
        <title>Deep-cultivation of Planctomycetes and their phenomic and genomic characterization uncovers novel biology.</title>
        <authorList>
            <person name="Wiegand S."/>
            <person name="Jogler M."/>
            <person name="Boedeker C."/>
            <person name="Pinto D."/>
            <person name="Vollmers J."/>
            <person name="Rivas-Marin E."/>
            <person name="Kohn T."/>
            <person name="Peeters S.H."/>
            <person name="Heuer A."/>
            <person name="Rast P."/>
            <person name="Oberbeckmann S."/>
            <person name="Bunk B."/>
            <person name="Jeske O."/>
            <person name="Meyerdierks A."/>
            <person name="Storesund J.E."/>
            <person name="Kallscheuer N."/>
            <person name="Luecker S."/>
            <person name="Lage O.M."/>
            <person name="Pohl T."/>
            <person name="Merkel B.J."/>
            <person name="Hornburger P."/>
            <person name="Mueller R.-W."/>
            <person name="Bruemmer F."/>
            <person name="Labrenz M."/>
            <person name="Spormann A.M."/>
            <person name="Op den Camp H."/>
            <person name="Overmann J."/>
            <person name="Amann R."/>
            <person name="Jetten M.S.M."/>
            <person name="Mascher T."/>
            <person name="Medema M.H."/>
            <person name="Devos D.P."/>
            <person name="Kaster A.-K."/>
            <person name="Ovreas L."/>
            <person name="Rohde M."/>
            <person name="Galperin M.Y."/>
            <person name="Jogler C."/>
        </authorList>
    </citation>
    <scope>NUCLEOTIDE SEQUENCE [LARGE SCALE GENOMIC DNA]</scope>
    <source>
        <strain evidence="1 2">HG66A1</strain>
    </source>
</reference>
<dbReference type="InterPro" id="IPR017850">
    <property type="entry name" value="Alkaline_phosphatase_core_sf"/>
</dbReference>
<dbReference type="RefSeq" id="WP_145184970.1">
    <property type="nucleotide sequence ID" value="NZ_CP036266.1"/>
</dbReference>
<dbReference type="InterPro" id="IPR006311">
    <property type="entry name" value="TAT_signal"/>
</dbReference>
<dbReference type="Pfam" id="PF07394">
    <property type="entry name" value="DUF1501"/>
    <property type="match status" value="1"/>
</dbReference>
<evidence type="ECO:0008006" key="3">
    <source>
        <dbReference type="Google" id="ProtNLM"/>
    </source>
</evidence>
<evidence type="ECO:0000313" key="2">
    <source>
        <dbReference type="Proteomes" id="UP000320421"/>
    </source>
</evidence>
<dbReference type="SUPFAM" id="SSF53649">
    <property type="entry name" value="Alkaline phosphatase-like"/>
    <property type="match status" value="1"/>
</dbReference>
<dbReference type="AlphaFoldDB" id="A0A517PP36"/>
<keyword evidence="2" id="KW-1185">Reference proteome</keyword>
<dbReference type="OrthoDB" id="127333at2"/>
<dbReference type="PANTHER" id="PTHR43737:SF1">
    <property type="entry name" value="DUF1501 DOMAIN-CONTAINING PROTEIN"/>
    <property type="match status" value="1"/>
</dbReference>